<keyword evidence="1" id="KW-0812">Transmembrane</keyword>
<dbReference type="AlphaFoldDB" id="A0AA42TZ91"/>
<dbReference type="Proteomes" id="UP001161697">
    <property type="component" value="Unassembled WGS sequence"/>
</dbReference>
<evidence type="ECO:0000256" key="1">
    <source>
        <dbReference type="SAM" id="Phobius"/>
    </source>
</evidence>
<sequence length="165" mass="18996">MKEDDLQRLSELLGKEIDALPKDGKERSISITVGGNNSGNISLGGTQIVFHPQERTRTWGDLAVSELLSHLAHWKAQWWSGWRGFWLNAPCLLLMLMLVLMAIGLLSGWLWRLDPQTMPYVLAPLVVLMAILTTWMMRIRRVEGRLMRDSQAYIDTIEAELRRRR</sequence>
<evidence type="ECO:0000313" key="2">
    <source>
        <dbReference type="EMBL" id="MDH1339810.1"/>
    </source>
</evidence>
<accession>A0AA42TZ91</accession>
<keyword evidence="1" id="KW-0472">Membrane</keyword>
<protein>
    <recommendedName>
        <fullName evidence="4">Transmembrane protein</fullName>
    </recommendedName>
</protein>
<keyword evidence="1" id="KW-1133">Transmembrane helix</keyword>
<dbReference type="RefSeq" id="WP_279534339.1">
    <property type="nucleotide sequence ID" value="NZ_CP104579.1"/>
</dbReference>
<name>A0AA42TZ91_ECTOL</name>
<gene>
    <name evidence="2" type="ORF">N5J11_11290</name>
</gene>
<feature type="transmembrane region" description="Helical" evidence="1">
    <location>
        <begin position="117"/>
        <end position="137"/>
    </location>
</feature>
<dbReference type="EMBL" id="JAOCJE010000001">
    <property type="protein sequence ID" value="MDH1339810.1"/>
    <property type="molecule type" value="Genomic_DNA"/>
</dbReference>
<reference evidence="2" key="1">
    <citation type="submission" date="2022-09" db="EMBL/GenBank/DDBJ databases">
        <title>Intensive care unit water sources are persistently colonized with multi-drug resistant bacteria and are the site of extensive horizontal gene transfer of antibiotic resistance genes.</title>
        <authorList>
            <person name="Diorio-Toth L."/>
        </authorList>
    </citation>
    <scope>NUCLEOTIDE SEQUENCE</scope>
    <source>
        <strain evidence="2">GD03704</strain>
    </source>
</reference>
<comment type="caution">
    <text evidence="2">The sequence shown here is derived from an EMBL/GenBank/DDBJ whole genome shotgun (WGS) entry which is preliminary data.</text>
</comment>
<organism evidence="2 3">
    <name type="scientific">Ectopseudomonas oleovorans</name>
    <name type="common">Pseudomonas oleovorans</name>
    <dbReference type="NCBI Taxonomy" id="301"/>
    <lineage>
        <taxon>Bacteria</taxon>
        <taxon>Pseudomonadati</taxon>
        <taxon>Pseudomonadota</taxon>
        <taxon>Gammaproteobacteria</taxon>
        <taxon>Pseudomonadales</taxon>
        <taxon>Pseudomonadaceae</taxon>
        <taxon>Ectopseudomonas</taxon>
    </lineage>
</organism>
<feature type="transmembrane region" description="Helical" evidence="1">
    <location>
        <begin position="85"/>
        <end position="111"/>
    </location>
</feature>
<proteinExistence type="predicted"/>
<evidence type="ECO:0000313" key="3">
    <source>
        <dbReference type="Proteomes" id="UP001161697"/>
    </source>
</evidence>
<evidence type="ECO:0008006" key="4">
    <source>
        <dbReference type="Google" id="ProtNLM"/>
    </source>
</evidence>